<accession>A3ZTK3</accession>
<evidence type="ECO:0000259" key="1">
    <source>
        <dbReference type="Pfam" id="PF07883"/>
    </source>
</evidence>
<dbReference type="CDD" id="cd06981">
    <property type="entry name" value="cupin_reut_a1446"/>
    <property type="match status" value="1"/>
</dbReference>
<organism evidence="2 3">
    <name type="scientific">Blastopirellula marina DSM 3645</name>
    <dbReference type="NCBI Taxonomy" id="314230"/>
    <lineage>
        <taxon>Bacteria</taxon>
        <taxon>Pseudomonadati</taxon>
        <taxon>Planctomycetota</taxon>
        <taxon>Planctomycetia</taxon>
        <taxon>Pirellulales</taxon>
        <taxon>Pirellulaceae</taxon>
        <taxon>Blastopirellula</taxon>
    </lineage>
</organism>
<feature type="domain" description="Cupin type-2" evidence="1">
    <location>
        <begin position="40"/>
        <end position="105"/>
    </location>
</feature>
<dbReference type="SUPFAM" id="SSF51182">
    <property type="entry name" value="RmlC-like cupins"/>
    <property type="match status" value="1"/>
</dbReference>
<protein>
    <recommendedName>
        <fullName evidence="1">Cupin type-2 domain-containing protein</fullName>
    </recommendedName>
</protein>
<evidence type="ECO:0000313" key="3">
    <source>
        <dbReference type="Proteomes" id="UP000004358"/>
    </source>
</evidence>
<dbReference type="eggNOG" id="COG0662">
    <property type="taxonomic scope" value="Bacteria"/>
</dbReference>
<gene>
    <name evidence="2" type="ORF">DSM3645_19758</name>
</gene>
<sequence length="107" mass="12176">MQITDLLVDLPANLPNELVATLLQTERLRIERIVSHAHASPPNFWYDQDEHEWVLLLAGAARLEIKGAASPLELRPGQAILLPAHQQHRVAWTTPDEPTVWLAIFYR</sequence>
<dbReference type="InterPro" id="IPR013096">
    <property type="entry name" value="Cupin_2"/>
</dbReference>
<dbReference type="Proteomes" id="UP000004358">
    <property type="component" value="Unassembled WGS sequence"/>
</dbReference>
<dbReference type="EMBL" id="AANZ01000010">
    <property type="protein sequence ID" value="EAQ80266.1"/>
    <property type="molecule type" value="Genomic_DNA"/>
</dbReference>
<dbReference type="AlphaFoldDB" id="A3ZTK3"/>
<proteinExistence type="predicted"/>
<name>A3ZTK3_9BACT</name>
<dbReference type="OrthoDB" id="9798585at2"/>
<dbReference type="InterPro" id="IPR011051">
    <property type="entry name" value="RmlC_Cupin_sf"/>
</dbReference>
<dbReference type="HOGENOM" id="CLU_147397_0_0_0"/>
<reference evidence="2 3" key="1">
    <citation type="submission" date="2006-02" db="EMBL/GenBank/DDBJ databases">
        <authorList>
            <person name="Amann R."/>
            <person name="Ferriera S."/>
            <person name="Johnson J."/>
            <person name="Kravitz S."/>
            <person name="Halpern A."/>
            <person name="Remington K."/>
            <person name="Beeson K."/>
            <person name="Tran B."/>
            <person name="Rogers Y.-H."/>
            <person name="Friedman R."/>
            <person name="Venter J.C."/>
        </authorList>
    </citation>
    <scope>NUCLEOTIDE SEQUENCE [LARGE SCALE GENOMIC DNA]</scope>
    <source>
        <strain evidence="2 3">DSM 3645</strain>
    </source>
</reference>
<dbReference type="InterPro" id="IPR014710">
    <property type="entry name" value="RmlC-like_jellyroll"/>
</dbReference>
<dbReference type="RefSeq" id="WP_002651849.1">
    <property type="nucleotide sequence ID" value="NZ_CH672376.1"/>
</dbReference>
<dbReference type="Pfam" id="PF07883">
    <property type="entry name" value="Cupin_2"/>
    <property type="match status" value="1"/>
</dbReference>
<comment type="caution">
    <text evidence="2">The sequence shown here is derived from an EMBL/GenBank/DDBJ whole genome shotgun (WGS) entry which is preliminary data.</text>
</comment>
<dbReference type="Gene3D" id="2.60.120.10">
    <property type="entry name" value="Jelly Rolls"/>
    <property type="match status" value="1"/>
</dbReference>
<dbReference type="STRING" id="314230.DSM3645_19758"/>
<evidence type="ECO:0000313" key="2">
    <source>
        <dbReference type="EMBL" id="EAQ80266.1"/>
    </source>
</evidence>